<organism evidence="1 2">
    <name type="scientific">Thelephora terrestris</name>
    <dbReference type="NCBI Taxonomy" id="56493"/>
    <lineage>
        <taxon>Eukaryota</taxon>
        <taxon>Fungi</taxon>
        <taxon>Dikarya</taxon>
        <taxon>Basidiomycota</taxon>
        <taxon>Agaricomycotina</taxon>
        <taxon>Agaricomycetes</taxon>
        <taxon>Thelephorales</taxon>
        <taxon>Thelephoraceae</taxon>
        <taxon>Thelephora</taxon>
    </lineage>
</organism>
<keyword evidence="2" id="KW-1185">Reference proteome</keyword>
<dbReference type="OrthoDB" id="432234at2759"/>
<reference evidence="1" key="2">
    <citation type="submission" date="2020-11" db="EMBL/GenBank/DDBJ databases">
        <authorList>
            <consortium name="DOE Joint Genome Institute"/>
            <person name="Kuo A."/>
            <person name="Miyauchi S."/>
            <person name="Kiss E."/>
            <person name="Drula E."/>
            <person name="Kohler A."/>
            <person name="Sanchez-Garcia M."/>
            <person name="Andreopoulos B."/>
            <person name="Barry K.W."/>
            <person name="Bonito G."/>
            <person name="Buee M."/>
            <person name="Carver A."/>
            <person name="Chen C."/>
            <person name="Cichocki N."/>
            <person name="Clum A."/>
            <person name="Culley D."/>
            <person name="Crous P.W."/>
            <person name="Fauchery L."/>
            <person name="Girlanda M."/>
            <person name="Hayes R."/>
            <person name="Keri Z."/>
            <person name="Labutti K."/>
            <person name="Lipzen A."/>
            <person name="Lombard V."/>
            <person name="Magnuson J."/>
            <person name="Maillard F."/>
            <person name="Morin E."/>
            <person name="Murat C."/>
            <person name="Nolan M."/>
            <person name="Ohm R."/>
            <person name="Pangilinan J."/>
            <person name="Pereira M."/>
            <person name="Perotto S."/>
            <person name="Peter M."/>
            <person name="Riley R."/>
            <person name="Sitrit Y."/>
            <person name="Stielow B."/>
            <person name="Szollosi G."/>
            <person name="Zifcakova L."/>
            <person name="Stursova M."/>
            <person name="Spatafora J.W."/>
            <person name="Tedersoo L."/>
            <person name="Vaario L.-M."/>
            <person name="Yamada A."/>
            <person name="Yan M."/>
            <person name="Wang P."/>
            <person name="Xu J."/>
            <person name="Bruns T."/>
            <person name="Baldrian P."/>
            <person name="Vilgalys R."/>
            <person name="Henrissat B."/>
            <person name="Grigoriev I.V."/>
            <person name="Hibbett D."/>
            <person name="Nagy L.G."/>
            <person name="Martin F.M."/>
        </authorList>
    </citation>
    <scope>NUCLEOTIDE SEQUENCE</scope>
    <source>
        <strain evidence="1">UH-Tt-Lm1</strain>
    </source>
</reference>
<reference evidence="1" key="1">
    <citation type="journal article" date="2020" name="Nat. Commun.">
        <title>Large-scale genome sequencing of mycorrhizal fungi provides insights into the early evolution of symbiotic traits.</title>
        <authorList>
            <person name="Miyauchi S."/>
            <person name="Kiss E."/>
            <person name="Kuo A."/>
            <person name="Drula E."/>
            <person name="Kohler A."/>
            <person name="Sanchez-Garcia M."/>
            <person name="Morin E."/>
            <person name="Andreopoulos B."/>
            <person name="Barry K.W."/>
            <person name="Bonito G."/>
            <person name="Buee M."/>
            <person name="Carver A."/>
            <person name="Chen C."/>
            <person name="Cichocki N."/>
            <person name="Clum A."/>
            <person name="Culley D."/>
            <person name="Crous P.W."/>
            <person name="Fauchery L."/>
            <person name="Girlanda M."/>
            <person name="Hayes R.D."/>
            <person name="Keri Z."/>
            <person name="LaButti K."/>
            <person name="Lipzen A."/>
            <person name="Lombard V."/>
            <person name="Magnuson J."/>
            <person name="Maillard F."/>
            <person name="Murat C."/>
            <person name="Nolan M."/>
            <person name="Ohm R.A."/>
            <person name="Pangilinan J."/>
            <person name="Pereira M.F."/>
            <person name="Perotto S."/>
            <person name="Peter M."/>
            <person name="Pfister S."/>
            <person name="Riley R."/>
            <person name="Sitrit Y."/>
            <person name="Stielow J.B."/>
            <person name="Szollosi G."/>
            <person name="Zifcakova L."/>
            <person name="Stursova M."/>
            <person name="Spatafora J.W."/>
            <person name="Tedersoo L."/>
            <person name="Vaario L.M."/>
            <person name="Yamada A."/>
            <person name="Yan M."/>
            <person name="Wang P."/>
            <person name="Xu J."/>
            <person name="Bruns T."/>
            <person name="Baldrian P."/>
            <person name="Vilgalys R."/>
            <person name="Dunand C."/>
            <person name="Henrissat B."/>
            <person name="Grigoriev I.V."/>
            <person name="Hibbett D."/>
            <person name="Nagy L.G."/>
            <person name="Martin F.M."/>
        </authorList>
    </citation>
    <scope>NUCLEOTIDE SEQUENCE</scope>
    <source>
        <strain evidence="1">UH-Tt-Lm1</strain>
    </source>
</reference>
<gene>
    <name evidence="1" type="ORF">BJ322DRAFT_984036</name>
</gene>
<accession>A0A9P6L3V1</accession>
<evidence type="ECO:0000313" key="2">
    <source>
        <dbReference type="Proteomes" id="UP000736335"/>
    </source>
</evidence>
<dbReference type="AlphaFoldDB" id="A0A9P6L3V1"/>
<evidence type="ECO:0000313" key="1">
    <source>
        <dbReference type="EMBL" id="KAF9780997.1"/>
    </source>
</evidence>
<proteinExistence type="predicted"/>
<name>A0A9P6L3V1_9AGAM</name>
<dbReference type="EMBL" id="WIUZ02000015">
    <property type="protein sequence ID" value="KAF9780997.1"/>
    <property type="molecule type" value="Genomic_DNA"/>
</dbReference>
<sequence length="83" mass="9100">TGGRVRDLPLVLGMPVMITENFDVIGGIVNGSTGILRKVWYRVDGTNRRYITSCIVELPDTTADALPNLPPRYVAVLPNTVEM</sequence>
<feature type="non-terminal residue" evidence="1">
    <location>
        <position position="1"/>
    </location>
</feature>
<protein>
    <submittedName>
        <fullName evidence="1">Uncharacterized protein</fullName>
    </submittedName>
</protein>
<comment type="caution">
    <text evidence="1">The sequence shown here is derived from an EMBL/GenBank/DDBJ whole genome shotgun (WGS) entry which is preliminary data.</text>
</comment>
<dbReference type="Proteomes" id="UP000736335">
    <property type="component" value="Unassembled WGS sequence"/>
</dbReference>
<feature type="non-terminal residue" evidence="1">
    <location>
        <position position="83"/>
    </location>
</feature>